<feature type="domain" description="DUF1468" evidence="2">
    <location>
        <begin position="26"/>
        <end position="160"/>
    </location>
</feature>
<dbReference type="STRING" id="416873.SAMN04487951_10598"/>
<proteinExistence type="predicted"/>
<feature type="transmembrane region" description="Helical" evidence="1">
    <location>
        <begin position="24"/>
        <end position="41"/>
    </location>
</feature>
<keyword evidence="1" id="KW-0472">Membrane</keyword>
<dbReference type="AlphaFoldDB" id="A0A1H0BI48"/>
<gene>
    <name evidence="3" type="ORF">SAMN04487951_10598</name>
</gene>
<dbReference type="RefSeq" id="WP_089704199.1">
    <property type="nucleotide sequence ID" value="NZ_FNII01000005.1"/>
</dbReference>
<feature type="transmembrane region" description="Helical" evidence="1">
    <location>
        <begin position="89"/>
        <end position="122"/>
    </location>
</feature>
<keyword evidence="1" id="KW-0812">Transmembrane</keyword>
<dbReference type="EMBL" id="FNII01000005">
    <property type="protein sequence ID" value="SDN45329.1"/>
    <property type="molecule type" value="Genomic_DNA"/>
</dbReference>
<feature type="transmembrane region" description="Helical" evidence="1">
    <location>
        <begin position="134"/>
        <end position="157"/>
    </location>
</feature>
<evidence type="ECO:0000313" key="4">
    <source>
        <dbReference type="Proteomes" id="UP000199677"/>
    </source>
</evidence>
<evidence type="ECO:0000259" key="2">
    <source>
        <dbReference type="Pfam" id="PF07331"/>
    </source>
</evidence>
<feature type="transmembrane region" description="Helical" evidence="1">
    <location>
        <begin position="47"/>
        <end position="68"/>
    </location>
</feature>
<keyword evidence="4" id="KW-1185">Reference proteome</keyword>
<evidence type="ECO:0000313" key="3">
    <source>
        <dbReference type="EMBL" id="SDN45329.1"/>
    </source>
</evidence>
<protein>
    <submittedName>
        <fullName evidence="3">Tripartite tricarboxylate transporter TctB family protein</fullName>
    </submittedName>
</protein>
<dbReference type="InterPro" id="IPR009936">
    <property type="entry name" value="DUF1468"/>
</dbReference>
<dbReference type="OrthoDB" id="6166151at2"/>
<dbReference type="Proteomes" id="UP000199677">
    <property type="component" value="Unassembled WGS sequence"/>
</dbReference>
<dbReference type="Pfam" id="PF07331">
    <property type="entry name" value="TctB"/>
    <property type="match status" value="1"/>
</dbReference>
<accession>A0A1H0BI48</accession>
<sequence length="166" mass="18324">MTKGLSRSKTLPGIQAACSARSEFLMPMLFIAIGGICLWQSQDMSQLGAIFPVTIAIVTIFSGVLRLGQLIMRGVSSNTERDRGSTPRRVLLVLAMTVWALIMPWAGFLLAGLVSFVTLMMIAQYRPWTPRRLIGHLISGIVLVACFYGLFALLLNVPLPVGRWWM</sequence>
<reference evidence="4" key="1">
    <citation type="submission" date="2016-10" db="EMBL/GenBank/DDBJ databases">
        <authorList>
            <person name="Varghese N."/>
            <person name="Submissions S."/>
        </authorList>
    </citation>
    <scope>NUCLEOTIDE SEQUENCE [LARGE SCALE GENOMIC DNA]</scope>
    <source>
        <strain evidence="4">CGMCC 1.6494</strain>
    </source>
</reference>
<keyword evidence="1" id="KW-1133">Transmembrane helix</keyword>
<organism evidence="3 4">
    <name type="scientific">Vreelandella arcis</name>
    <dbReference type="NCBI Taxonomy" id="416873"/>
    <lineage>
        <taxon>Bacteria</taxon>
        <taxon>Pseudomonadati</taxon>
        <taxon>Pseudomonadota</taxon>
        <taxon>Gammaproteobacteria</taxon>
        <taxon>Oceanospirillales</taxon>
        <taxon>Halomonadaceae</taxon>
        <taxon>Vreelandella</taxon>
    </lineage>
</organism>
<name>A0A1H0BI48_9GAMM</name>
<evidence type="ECO:0000256" key="1">
    <source>
        <dbReference type="SAM" id="Phobius"/>
    </source>
</evidence>